<evidence type="ECO:0000313" key="3">
    <source>
        <dbReference type="EMBL" id="TFY62698.1"/>
    </source>
</evidence>
<feature type="transmembrane region" description="Helical" evidence="1">
    <location>
        <begin position="55"/>
        <end position="75"/>
    </location>
</feature>
<dbReference type="EMBL" id="SEKV01000156">
    <property type="protein sequence ID" value="TFY62698.1"/>
    <property type="molecule type" value="Genomic_DNA"/>
</dbReference>
<evidence type="ECO:0000313" key="4">
    <source>
        <dbReference type="Proteomes" id="UP000298390"/>
    </source>
</evidence>
<protein>
    <recommendedName>
        <fullName evidence="2">DUF6533 domain-containing protein</fullName>
    </recommendedName>
</protein>
<evidence type="ECO:0000256" key="1">
    <source>
        <dbReference type="SAM" id="Phobius"/>
    </source>
</evidence>
<accession>A0A4Y9YLM3</accession>
<feature type="transmembrane region" description="Helical" evidence="1">
    <location>
        <begin position="95"/>
        <end position="112"/>
    </location>
</feature>
<organism evidence="3 4">
    <name type="scientific">Rhodofomes roseus</name>
    <dbReference type="NCBI Taxonomy" id="34475"/>
    <lineage>
        <taxon>Eukaryota</taxon>
        <taxon>Fungi</taxon>
        <taxon>Dikarya</taxon>
        <taxon>Basidiomycota</taxon>
        <taxon>Agaricomycotina</taxon>
        <taxon>Agaricomycetes</taxon>
        <taxon>Polyporales</taxon>
        <taxon>Rhodofomes</taxon>
    </lineage>
</organism>
<feature type="domain" description="DUF6533" evidence="2">
    <location>
        <begin position="22"/>
        <end position="65"/>
    </location>
</feature>
<name>A0A4Y9YLM3_9APHY</name>
<dbReference type="Proteomes" id="UP000298390">
    <property type="component" value="Unassembled WGS sequence"/>
</dbReference>
<keyword evidence="1" id="KW-0812">Transmembrane</keyword>
<keyword evidence="1" id="KW-0472">Membrane</keyword>
<feature type="transmembrane region" description="Helical" evidence="1">
    <location>
        <begin position="176"/>
        <end position="197"/>
    </location>
</feature>
<keyword evidence="1" id="KW-1133">Transmembrane helix</keyword>
<sequence length="252" mass="28404">MNHATDQLDNERSDHSVTTNSCAIAAAALYLYDTLLTFSDSIELIWQRKISGASMLYIVNRYIMVPYLVLELVALDEKDCESQPALMTLKILTRIFNIIHDALILFLTWYRTRGGLLDLARRTEEGDSVVTRLLLNGAIYFMSVVSTLVLRILLILRCRVHLFLNLADAVLTVTMIFESTSIFNAIFTPLILSHFFLSIRRAQYANEGGYAEESKVSALEFASFEADDDNCARSASRESEEDWGLASEPVVI</sequence>
<comment type="caution">
    <text evidence="3">The sequence shown here is derived from an EMBL/GenBank/DDBJ whole genome shotgun (WGS) entry which is preliminary data.</text>
</comment>
<dbReference type="AlphaFoldDB" id="A0A4Y9YLM3"/>
<feature type="transmembrane region" description="Helical" evidence="1">
    <location>
        <begin position="133"/>
        <end position="156"/>
    </location>
</feature>
<proteinExistence type="predicted"/>
<dbReference type="InterPro" id="IPR045340">
    <property type="entry name" value="DUF6533"/>
</dbReference>
<evidence type="ECO:0000259" key="2">
    <source>
        <dbReference type="Pfam" id="PF20151"/>
    </source>
</evidence>
<gene>
    <name evidence="3" type="ORF">EVJ58_g3690</name>
</gene>
<reference evidence="3 4" key="1">
    <citation type="submission" date="2019-01" db="EMBL/GenBank/DDBJ databases">
        <title>Genome sequencing of the rare red list fungi Fomitopsis rosea.</title>
        <authorList>
            <person name="Buettner E."/>
            <person name="Kellner H."/>
        </authorList>
    </citation>
    <scope>NUCLEOTIDE SEQUENCE [LARGE SCALE GENOMIC DNA]</scope>
    <source>
        <strain evidence="3 4">DSM 105464</strain>
    </source>
</reference>
<dbReference type="Pfam" id="PF20151">
    <property type="entry name" value="DUF6533"/>
    <property type="match status" value="1"/>
</dbReference>